<keyword evidence="7 12" id="KW-0436">Ligase</keyword>
<dbReference type="UniPathway" id="UPA00219"/>
<keyword evidence="3 7" id="KW-0133">Cell shape</keyword>
<dbReference type="GO" id="GO:0051301">
    <property type="term" value="P:cell division"/>
    <property type="evidence" value="ECO:0007669"/>
    <property type="project" value="UniProtKB-KW"/>
</dbReference>
<dbReference type="GO" id="GO:0005737">
    <property type="term" value="C:cytoplasm"/>
    <property type="evidence" value="ECO:0007669"/>
    <property type="project" value="UniProtKB-SubCell"/>
</dbReference>
<feature type="binding site" evidence="7">
    <location>
        <begin position="407"/>
        <end position="410"/>
    </location>
    <ligand>
        <name>meso-2,6-diaminopimelate</name>
        <dbReference type="ChEBI" id="CHEBI:57791"/>
    </ligand>
</feature>
<dbReference type="PANTHER" id="PTHR23135">
    <property type="entry name" value="MUR LIGASE FAMILY MEMBER"/>
    <property type="match status" value="1"/>
</dbReference>
<feature type="modified residue" description="N6-carboxylysine" evidence="7">
    <location>
        <position position="219"/>
    </location>
</feature>
<dbReference type="InterPro" id="IPR036615">
    <property type="entry name" value="Mur_ligase_C_dom_sf"/>
</dbReference>
<sequence>MRLDGLIKDLIITKIEGPTTVDISGISFSSQEVLPGHLFVAIRGFRQDGHSFVPEAVSKGARAVLVQSWQEGLKEITQIAVPDTRRALARVSCQFYDHPSHRVRVVGITGTNGKTTSSFLSEAVLRSGGYRTALFGTVTYRIDDVEFPGSRTTPESLTLNQFLDHMSTRGVDFCVMEVSSHAIALRRVDFLSFETVVFTNLSQDHLDFHGTMEHYFAVKRSLFVDKDGQFFTARNAVINIDDEHGRQLVRDTHLPTLTFSFEHAADIRARQAVITEKGTCFVLNIGGEEIEIKTSLSGAFNIYNILAAAGAGHWAGISLDRIKAGIESVTEIPGRFQRIDLGQRFTVVVDYAHTPHGLENAIRAARRITQGRLITVFGCGGDRDRGKRPLMGSASGELSDFTIITSDNPRSEGPLKIIEEIEKGIRATPGRDRYLVVEDREEAIRRAIGMARAGDFVLIAGKGHERVQEFAGYEIEFDDREVAQRVLAESL</sequence>
<dbReference type="GO" id="GO:0009252">
    <property type="term" value="P:peptidoglycan biosynthetic process"/>
    <property type="evidence" value="ECO:0007669"/>
    <property type="project" value="UniProtKB-UniRule"/>
</dbReference>
<comment type="similarity">
    <text evidence="1 7">Belongs to the MurCDEF family. MurE subfamily.</text>
</comment>
<dbReference type="Proteomes" id="UP000591948">
    <property type="component" value="Unassembled WGS sequence"/>
</dbReference>
<feature type="binding site" evidence="7">
    <location>
        <position position="187"/>
    </location>
    <ligand>
        <name>UDP-N-acetyl-alpha-D-muramoyl-L-alanyl-D-glutamate</name>
        <dbReference type="ChEBI" id="CHEBI:83900"/>
    </ligand>
</feature>
<keyword evidence="4 7" id="KW-0573">Peptidoglycan synthesis</keyword>
<dbReference type="NCBIfam" id="NF001124">
    <property type="entry name" value="PRK00139.1-2"/>
    <property type="match status" value="1"/>
</dbReference>
<feature type="binding site" evidence="7">
    <location>
        <position position="383"/>
    </location>
    <ligand>
        <name>meso-2,6-diaminopimelate</name>
        <dbReference type="ChEBI" id="CHEBI:57791"/>
    </ligand>
</feature>
<evidence type="ECO:0000256" key="7">
    <source>
        <dbReference type="HAMAP-Rule" id="MF_00208"/>
    </source>
</evidence>
<feature type="domain" description="Mur ligase N-terminal catalytic" evidence="9">
    <location>
        <begin position="23"/>
        <end position="96"/>
    </location>
</feature>
<comment type="PTM">
    <text evidence="7">Carboxylation is probably crucial for Mg(2+) binding and, consequently, for the gamma-phosphate positioning of ATP.</text>
</comment>
<keyword evidence="7" id="KW-0547">Nucleotide-binding</keyword>
<dbReference type="SUPFAM" id="SSF53244">
    <property type="entry name" value="MurD-like peptide ligases, peptide-binding domain"/>
    <property type="match status" value="1"/>
</dbReference>
<accession>A0A6V8P4N4</accession>
<dbReference type="Gene3D" id="3.40.1390.10">
    <property type="entry name" value="MurE/MurF, N-terminal domain"/>
    <property type="match status" value="1"/>
</dbReference>
<keyword evidence="2 7" id="KW-0132">Cell division</keyword>
<comment type="function">
    <text evidence="7">Catalyzes the addition of meso-diaminopimelic acid to the nucleotide precursor UDP-N-acetylmuramoyl-L-alanyl-D-glutamate (UMAG) in the biosynthesis of bacterial cell-wall peptidoglycan.</text>
</comment>
<keyword evidence="7" id="KW-0460">Magnesium</keyword>
<dbReference type="RefSeq" id="WP_176233376.1">
    <property type="nucleotide sequence ID" value="NZ_BLRY01000046.1"/>
</dbReference>
<comment type="cofactor">
    <cofactor evidence="7">
        <name>Mg(2+)</name>
        <dbReference type="ChEBI" id="CHEBI:18420"/>
    </cofactor>
</comment>
<dbReference type="Pfam" id="PF01225">
    <property type="entry name" value="Mur_ligase"/>
    <property type="match status" value="1"/>
</dbReference>
<dbReference type="InterPro" id="IPR005761">
    <property type="entry name" value="UDP-N-AcMur-Glu-dNH2Pim_ligase"/>
</dbReference>
<dbReference type="Pfam" id="PF02875">
    <property type="entry name" value="Mur_ligase_C"/>
    <property type="match status" value="1"/>
</dbReference>
<evidence type="ECO:0000313" key="12">
    <source>
        <dbReference type="EMBL" id="GFP27589.1"/>
    </source>
</evidence>
<feature type="domain" description="Mur ligase central" evidence="11">
    <location>
        <begin position="108"/>
        <end position="311"/>
    </location>
</feature>
<feature type="domain" description="Mur ligase C-terminal" evidence="10">
    <location>
        <begin position="334"/>
        <end position="463"/>
    </location>
</feature>
<dbReference type="GO" id="GO:0005524">
    <property type="term" value="F:ATP binding"/>
    <property type="evidence" value="ECO:0007669"/>
    <property type="project" value="UniProtKB-UniRule"/>
</dbReference>
<comment type="caution">
    <text evidence="7">Lacks conserved residue(s) required for the propagation of feature annotation.</text>
</comment>
<evidence type="ECO:0000256" key="3">
    <source>
        <dbReference type="ARBA" id="ARBA00022960"/>
    </source>
</evidence>
<feature type="binding site" evidence="7">
    <location>
        <position position="179"/>
    </location>
    <ligand>
        <name>UDP-N-acetyl-alpha-D-muramoyl-L-alanyl-D-glutamate</name>
        <dbReference type="ChEBI" id="CHEBI:83900"/>
    </ligand>
</feature>
<protein>
    <recommendedName>
        <fullName evidence="7">UDP-N-acetylmuramoyl-L-alanyl-D-glutamate--2,6-diaminopimelate ligase</fullName>
        <ecNumber evidence="7">6.3.2.13</ecNumber>
    </recommendedName>
    <alternativeName>
        <fullName evidence="7">Meso-A2pm-adding enzyme</fullName>
    </alternativeName>
    <alternativeName>
        <fullName evidence="7">Meso-diaminopimelate-adding enzyme</fullName>
    </alternativeName>
    <alternativeName>
        <fullName evidence="7">UDP-MurNAc-L-Ala-D-Glu:meso-diaminopimelate ligase</fullName>
    </alternativeName>
    <alternativeName>
        <fullName evidence="7">UDP-MurNAc-tripeptide synthetase</fullName>
    </alternativeName>
    <alternativeName>
        <fullName evidence="7">UDP-N-acetylmuramyl-tripeptide synthetase</fullName>
    </alternativeName>
</protein>
<dbReference type="InterPro" id="IPR036565">
    <property type="entry name" value="Mur-like_cat_sf"/>
</dbReference>
<dbReference type="InterPro" id="IPR000713">
    <property type="entry name" value="Mur_ligase_N"/>
</dbReference>
<organism evidence="12 13">
    <name type="scientific">Candidatus Hakubella thermalkaliphila</name>
    <dbReference type="NCBI Taxonomy" id="2754717"/>
    <lineage>
        <taxon>Bacteria</taxon>
        <taxon>Bacillati</taxon>
        <taxon>Actinomycetota</taxon>
        <taxon>Actinomycetota incertae sedis</taxon>
        <taxon>Candidatus Hakubellales</taxon>
        <taxon>Candidatus Hakubellaceae</taxon>
        <taxon>Candidatus Hakubella</taxon>
    </lineage>
</organism>
<feature type="binding site" evidence="7">
    <location>
        <position position="30"/>
    </location>
    <ligand>
        <name>UDP-N-acetyl-alpha-D-muramoyl-L-alanyl-D-glutamate</name>
        <dbReference type="ChEBI" id="CHEBI:83900"/>
    </ligand>
</feature>
<dbReference type="EMBL" id="BLRY01000046">
    <property type="protein sequence ID" value="GFP27589.1"/>
    <property type="molecule type" value="Genomic_DNA"/>
</dbReference>
<dbReference type="InterPro" id="IPR035911">
    <property type="entry name" value="MurE/MurF_N"/>
</dbReference>
<dbReference type="GO" id="GO:0008765">
    <property type="term" value="F:UDP-N-acetylmuramoylalanyl-D-glutamate-2,6-diaminopimelate ligase activity"/>
    <property type="evidence" value="ECO:0007669"/>
    <property type="project" value="UniProtKB-UniRule"/>
</dbReference>
<feature type="binding site" evidence="7">
    <location>
        <begin position="110"/>
        <end position="116"/>
    </location>
    <ligand>
        <name>ATP</name>
        <dbReference type="ChEBI" id="CHEBI:30616"/>
    </ligand>
</feature>
<evidence type="ECO:0000256" key="1">
    <source>
        <dbReference type="ARBA" id="ARBA00005898"/>
    </source>
</evidence>
<dbReference type="InterPro" id="IPR013221">
    <property type="entry name" value="Mur_ligase_cen"/>
</dbReference>
<evidence type="ECO:0000313" key="13">
    <source>
        <dbReference type="Proteomes" id="UP000591948"/>
    </source>
</evidence>
<dbReference type="NCBIfam" id="TIGR01085">
    <property type="entry name" value="murE"/>
    <property type="match status" value="1"/>
</dbReference>
<dbReference type="Pfam" id="PF08245">
    <property type="entry name" value="Mur_ligase_M"/>
    <property type="match status" value="1"/>
</dbReference>
<name>A0A6V8P4N4_9ACTN</name>
<evidence type="ECO:0000259" key="11">
    <source>
        <dbReference type="Pfam" id="PF08245"/>
    </source>
</evidence>
<comment type="subcellular location">
    <subcellularLocation>
        <location evidence="7 8">Cytoplasm</location>
    </subcellularLocation>
</comment>
<reference evidence="12 13" key="1">
    <citation type="journal article" date="2020" name="Front. Microbiol.">
        <title>Single-cell genomics of novel Actinobacteria with the Wood-Ljungdahl pathway discovered in a serpentinizing system.</title>
        <authorList>
            <person name="Merino N."/>
            <person name="Kawai M."/>
            <person name="Boyd E.S."/>
            <person name="Colman D.R."/>
            <person name="McGlynn S.E."/>
            <person name="Nealson K.H."/>
            <person name="Kurokawa K."/>
            <person name="Hongoh Y."/>
        </authorList>
    </citation>
    <scope>NUCLEOTIDE SEQUENCE [LARGE SCALE GENOMIC DNA]</scope>
    <source>
        <strain evidence="12 13">S33</strain>
    </source>
</reference>
<evidence type="ECO:0000256" key="2">
    <source>
        <dbReference type="ARBA" id="ARBA00022618"/>
    </source>
</evidence>
<keyword evidence="7" id="KW-0067">ATP-binding</keyword>
<feature type="binding site" evidence="7">
    <location>
        <position position="465"/>
    </location>
    <ligand>
        <name>meso-2,6-diaminopimelate</name>
        <dbReference type="ChEBI" id="CHEBI:57791"/>
    </ligand>
</feature>
<evidence type="ECO:0000256" key="5">
    <source>
        <dbReference type="ARBA" id="ARBA00023306"/>
    </source>
</evidence>
<evidence type="ECO:0000256" key="6">
    <source>
        <dbReference type="ARBA" id="ARBA00023316"/>
    </source>
</evidence>
<keyword evidence="5 7" id="KW-0131">Cell cycle</keyword>
<comment type="pathway">
    <text evidence="7 8">Cell wall biogenesis; peptidoglycan biosynthesis.</text>
</comment>
<dbReference type="GO" id="GO:0008360">
    <property type="term" value="P:regulation of cell shape"/>
    <property type="evidence" value="ECO:0007669"/>
    <property type="project" value="UniProtKB-KW"/>
</dbReference>
<dbReference type="PANTHER" id="PTHR23135:SF4">
    <property type="entry name" value="UDP-N-ACETYLMURAMOYL-L-ALANYL-D-GLUTAMATE--2,6-DIAMINOPIMELATE LIGASE MURE HOMOLOG, CHLOROPLASTIC"/>
    <property type="match status" value="1"/>
</dbReference>
<keyword evidence="7" id="KW-0963">Cytoplasm</keyword>
<dbReference type="Gene3D" id="3.90.190.20">
    <property type="entry name" value="Mur ligase, C-terminal domain"/>
    <property type="match status" value="1"/>
</dbReference>
<dbReference type="HAMAP" id="MF_00208">
    <property type="entry name" value="MurE"/>
    <property type="match status" value="1"/>
</dbReference>
<dbReference type="SUPFAM" id="SSF63418">
    <property type="entry name" value="MurE/MurF N-terminal domain"/>
    <property type="match status" value="1"/>
</dbReference>
<dbReference type="EC" id="6.3.2.13" evidence="7"/>
<evidence type="ECO:0000256" key="8">
    <source>
        <dbReference type="RuleBase" id="RU004135"/>
    </source>
</evidence>
<dbReference type="GO" id="GO:0071555">
    <property type="term" value="P:cell wall organization"/>
    <property type="evidence" value="ECO:0007669"/>
    <property type="project" value="UniProtKB-KW"/>
</dbReference>
<dbReference type="GO" id="GO:0000287">
    <property type="term" value="F:magnesium ion binding"/>
    <property type="evidence" value="ECO:0007669"/>
    <property type="project" value="UniProtKB-UniRule"/>
</dbReference>
<keyword evidence="6 7" id="KW-0961">Cell wall biogenesis/degradation</keyword>
<dbReference type="SUPFAM" id="SSF53623">
    <property type="entry name" value="MurD-like peptide ligases, catalytic domain"/>
    <property type="match status" value="1"/>
</dbReference>
<comment type="caution">
    <text evidence="12">The sequence shown here is derived from an EMBL/GenBank/DDBJ whole genome shotgun (WGS) entry which is preliminary data.</text>
</comment>
<feature type="binding site" evidence="7">
    <location>
        <begin position="152"/>
        <end position="153"/>
    </location>
    <ligand>
        <name>UDP-N-acetyl-alpha-D-muramoyl-L-alanyl-D-glutamate</name>
        <dbReference type="ChEBI" id="CHEBI:83900"/>
    </ligand>
</feature>
<dbReference type="Gene3D" id="3.40.1190.10">
    <property type="entry name" value="Mur-like, catalytic domain"/>
    <property type="match status" value="1"/>
</dbReference>
<dbReference type="InterPro" id="IPR004101">
    <property type="entry name" value="Mur_ligase_C"/>
</dbReference>
<feature type="binding site" evidence="7">
    <location>
        <position position="461"/>
    </location>
    <ligand>
        <name>meso-2,6-diaminopimelate</name>
        <dbReference type="ChEBI" id="CHEBI:57791"/>
    </ligand>
</feature>
<feature type="short sequence motif" description="Meso-diaminopimelate recognition motif" evidence="7">
    <location>
        <begin position="407"/>
        <end position="410"/>
    </location>
</feature>
<comment type="catalytic activity">
    <reaction evidence="7">
        <text>UDP-N-acetyl-alpha-D-muramoyl-L-alanyl-D-glutamate + meso-2,6-diaminopimelate + ATP = UDP-N-acetyl-alpha-D-muramoyl-L-alanyl-gamma-D-glutamyl-meso-2,6-diaminopimelate + ADP + phosphate + H(+)</text>
        <dbReference type="Rhea" id="RHEA:23676"/>
        <dbReference type="ChEBI" id="CHEBI:15378"/>
        <dbReference type="ChEBI" id="CHEBI:30616"/>
        <dbReference type="ChEBI" id="CHEBI:43474"/>
        <dbReference type="ChEBI" id="CHEBI:57791"/>
        <dbReference type="ChEBI" id="CHEBI:83900"/>
        <dbReference type="ChEBI" id="CHEBI:83905"/>
        <dbReference type="ChEBI" id="CHEBI:456216"/>
        <dbReference type="EC" id="6.3.2.13"/>
    </reaction>
</comment>
<evidence type="ECO:0000259" key="9">
    <source>
        <dbReference type="Pfam" id="PF01225"/>
    </source>
</evidence>
<dbReference type="NCBIfam" id="NF001126">
    <property type="entry name" value="PRK00139.1-4"/>
    <property type="match status" value="1"/>
</dbReference>
<dbReference type="AlphaFoldDB" id="A0A6V8P4N4"/>
<gene>
    <name evidence="7" type="primary">murE</name>
    <name evidence="12" type="ORF">HKBW3S33_01001</name>
</gene>
<proteinExistence type="inferred from homology"/>
<evidence type="ECO:0000256" key="4">
    <source>
        <dbReference type="ARBA" id="ARBA00022984"/>
    </source>
</evidence>
<keyword evidence="13" id="KW-1185">Reference proteome</keyword>
<evidence type="ECO:0000259" key="10">
    <source>
        <dbReference type="Pfam" id="PF02875"/>
    </source>
</evidence>